<dbReference type="Gene3D" id="3.10.100.10">
    <property type="entry name" value="Mannose-Binding Protein A, subunit A"/>
    <property type="match status" value="1"/>
</dbReference>
<dbReference type="OMA" id="MPFPFVC"/>
<dbReference type="CDD" id="cd00037">
    <property type="entry name" value="CLECT"/>
    <property type="match status" value="1"/>
</dbReference>
<dbReference type="InterPro" id="IPR050111">
    <property type="entry name" value="C-type_lectin/snaclec_domain"/>
</dbReference>
<evidence type="ECO:0000256" key="1">
    <source>
        <dbReference type="ARBA" id="ARBA00023157"/>
    </source>
</evidence>
<reference evidence="4" key="3">
    <citation type="submission" date="2025-09" db="UniProtKB">
        <authorList>
            <consortium name="Ensembl"/>
        </authorList>
    </citation>
    <scope>IDENTIFICATION</scope>
</reference>
<dbReference type="SMART" id="SM00034">
    <property type="entry name" value="CLECT"/>
    <property type="match status" value="1"/>
</dbReference>
<reference evidence="4" key="2">
    <citation type="submission" date="2025-08" db="UniProtKB">
        <authorList>
            <consortium name="Ensembl"/>
        </authorList>
    </citation>
    <scope>IDENTIFICATION</scope>
</reference>
<name>H3C662_TETNG</name>
<dbReference type="PROSITE" id="PS50041">
    <property type="entry name" value="C_TYPE_LECTIN_2"/>
    <property type="match status" value="1"/>
</dbReference>
<keyword evidence="1" id="KW-1015">Disulfide bond</keyword>
<dbReference type="InParanoid" id="H3C662"/>
<dbReference type="Ensembl" id="ENSTNIT00000002062.1">
    <property type="protein sequence ID" value="ENSTNIP00000003732.1"/>
    <property type="gene ID" value="ENSTNIG00000001037.1"/>
</dbReference>
<evidence type="ECO:0000313" key="5">
    <source>
        <dbReference type="Proteomes" id="UP000007303"/>
    </source>
</evidence>
<feature type="chain" id="PRO_5003580679" description="C-type lectin domain-containing protein" evidence="2">
    <location>
        <begin position="22"/>
        <end position="157"/>
    </location>
</feature>
<protein>
    <recommendedName>
        <fullName evidence="3">C-type lectin domain-containing protein</fullName>
    </recommendedName>
</protein>
<feature type="domain" description="C-type lectin" evidence="3">
    <location>
        <begin position="40"/>
        <end position="152"/>
    </location>
</feature>
<accession>H3C662</accession>
<dbReference type="PROSITE" id="PS00615">
    <property type="entry name" value="C_TYPE_LECTIN_1"/>
    <property type="match status" value="1"/>
</dbReference>
<evidence type="ECO:0000256" key="2">
    <source>
        <dbReference type="SAM" id="SignalP"/>
    </source>
</evidence>
<sequence length="157" mass="17473">LLTLALFLSAALLLQGATVAADSVNSARLFSFCLDGWTSFRGNCYLLVNHPDSWANAESFCASFGANLASVHSIWEYEFLQRLLKTGGHSFGWIGGYYFEAAWRWEDGSQLDYDNWGKVANPDLFQCLQMDSQVGQGWSSHDCSTRFAFLCQNNPGC</sequence>
<keyword evidence="2" id="KW-0732">Signal</keyword>
<feature type="signal peptide" evidence="2">
    <location>
        <begin position="1"/>
        <end position="21"/>
    </location>
</feature>
<dbReference type="Pfam" id="PF00059">
    <property type="entry name" value="Lectin_C"/>
    <property type="match status" value="1"/>
</dbReference>
<dbReference type="SUPFAM" id="SSF56436">
    <property type="entry name" value="C-type lectin-like"/>
    <property type="match status" value="1"/>
</dbReference>
<dbReference type="InterPro" id="IPR001304">
    <property type="entry name" value="C-type_lectin-like"/>
</dbReference>
<reference evidence="5" key="1">
    <citation type="journal article" date="2004" name="Nature">
        <title>Genome duplication in the teleost fish Tetraodon nigroviridis reveals the early vertebrate proto-karyotype.</title>
        <authorList>
            <person name="Jaillon O."/>
            <person name="Aury J.-M."/>
            <person name="Brunet F."/>
            <person name="Petit J.-L."/>
            <person name="Stange-Thomann N."/>
            <person name="Mauceli E."/>
            <person name="Bouneau L."/>
            <person name="Fischer C."/>
            <person name="Ozouf-Costaz C."/>
            <person name="Bernot A."/>
            <person name="Nicaud S."/>
            <person name="Jaffe D."/>
            <person name="Fisher S."/>
            <person name="Lutfalla G."/>
            <person name="Dossat C."/>
            <person name="Segurens B."/>
            <person name="Dasilva C."/>
            <person name="Salanoubat M."/>
            <person name="Levy M."/>
            <person name="Boudet N."/>
            <person name="Castellano S."/>
            <person name="Anthouard V."/>
            <person name="Jubin C."/>
            <person name="Castelli V."/>
            <person name="Katinka M."/>
            <person name="Vacherie B."/>
            <person name="Biemont C."/>
            <person name="Skalli Z."/>
            <person name="Cattolico L."/>
            <person name="Poulain J."/>
            <person name="De Berardinis V."/>
            <person name="Cruaud C."/>
            <person name="Duprat S."/>
            <person name="Brottier P."/>
            <person name="Coutanceau J.-P."/>
            <person name="Gouzy J."/>
            <person name="Parra G."/>
            <person name="Lardier G."/>
            <person name="Chapple C."/>
            <person name="McKernan K.J."/>
            <person name="McEwan P."/>
            <person name="Bosak S."/>
            <person name="Kellis M."/>
            <person name="Volff J.-N."/>
            <person name="Guigo R."/>
            <person name="Zody M.C."/>
            <person name="Mesirov J."/>
            <person name="Lindblad-Toh K."/>
            <person name="Birren B."/>
            <person name="Nusbaum C."/>
            <person name="Kahn D."/>
            <person name="Robinson-Rechavi M."/>
            <person name="Laudet V."/>
            <person name="Schachter V."/>
            <person name="Quetier F."/>
            <person name="Saurin W."/>
            <person name="Scarpelli C."/>
            <person name="Wincker P."/>
            <person name="Lander E.S."/>
            <person name="Weissenbach J."/>
            <person name="Roest Crollius H."/>
        </authorList>
    </citation>
    <scope>NUCLEOTIDE SEQUENCE [LARGE SCALE GENOMIC DNA]</scope>
</reference>
<dbReference type="PANTHER" id="PTHR22803">
    <property type="entry name" value="MANNOSE, PHOSPHOLIPASE, LECTIN RECEPTOR RELATED"/>
    <property type="match status" value="1"/>
</dbReference>
<evidence type="ECO:0000313" key="4">
    <source>
        <dbReference type="Ensembl" id="ENSTNIP00000003732.1"/>
    </source>
</evidence>
<evidence type="ECO:0000259" key="3">
    <source>
        <dbReference type="PROSITE" id="PS50041"/>
    </source>
</evidence>
<dbReference type="HOGENOM" id="CLU_049894_10_1_1"/>
<organism evidence="4 5">
    <name type="scientific">Tetraodon nigroviridis</name>
    <name type="common">Spotted green pufferfish</name>
    <name type="synonym">Chelonodon nigroviridis</name>
    <dbReference type="NCBI Taxonomy" id="99883"/>
    <lineage>
        <taxon>Eukaryota</taxon>
        <taxon>Metazoa</taxon>
        <taxon>Chordata</taxon>
        <taxon>Craniata</taxon>
        <taxon>Vertebrata</taxon>
        <taxon>Euteleostomi</taxon>
        <taxon>Actinopterygii</taxon>
        <taxon>Neopterygii</taxon>
        <taxon>Teleostei</taxon>
        <taxon>Neoteleostei</taxon>
        <taxon>Acanthomorphata</taxon>
        <taxon>Eupercaria</taxon>
        <taxon>Tetraodontiformes</taxon>
        <taxon>Tetradontoidea</taxon>
        <taxon>Tetraodontidae</taxon>
        <taxon>Tetraodon</taxon>
    </lineage>
</organism>
<dbReference type="InterPro" id="IPR016187">
    <property type="entry name" value="CTDL_fold"/>
</dbReference>
<dbReference type="GeneTree" id="ENSGT00940000161814"/>
<dbReference type="AlphaFoldDB" id="H3C662"/>
<dbReference type="FunCoup" id="H3C662">
    <property type="interactions" value="721"/>
</dbReference>
<dbReference type="InterPro" id="IPR018378">
    <property type="entry name" value="C-type_lectin_CS"/>
</dbReference>
<proteinExistence type="predicted"/>
<dbReference type="Proteomes" id="UP000007303">
    <property type="component" value="Unassembled WGS sequence"/>
</dbReference>
<keyword evidence="5" id="KW-1185">Reference proteome</keyword>
<dbReference type="InterPro" id="IPR016186">
    <property type="entry name" value="C-type_lectin-like/link_sf"/>
</dbReference>